<evidence type="ECO:0000256" key="1">
    <source>
        <dbReference type="SAM" id="Phobius"/>
    </source>
</evidence>
<accession>A0A432XGC8</accession>
<reference evidence="3" key="1">
    <citation type="journal article" date="2018" name="Front. Microbiol.">
        <title>Genome-Based Analysis Reveals the Taxonomy and Diversity of the Family Idiomarinaceae.</title>
        <authorList>
            <person name="Liu Y."/>
            <person name="Lai Q."/>
            <person name="Shao Z."/>
        </authorList>
    </citation>
    <scope>NUCLEOTIDE SEQUENCE [LARGE SCALE GENOMIC DNA]</scope>
    <source>
        <strain evidence="3">SW15</strain>
    </source>
</reference>
<keyword evidence="1" id="KW-0812">Transmembrane</keyword>
<dbReference type="OrthoDB" id="8591832at2"/>
<organism evidence="2 3">
    <name type="scientific">Pseudidiomarina aquimaris</name>
    <dbReference type="NCBI Taxonomy" id="641841"/>
    <lineage>
        <taxon>Bacteria</taxon>
        <taxon>Pseudomonadati</taxon>
        <taxon>Pseudomonadota</taxon>
        <taxon>Gammaproteobacteria</taxon>
        <taxon>Alteromonadales</taxon>
        <taxon>Idiomarinaceae</taxon>
        <taxon>Pseudidiomarina</taxon>
    </lineage>
</organism>
<evidence type="ECO:0000313" key="2">
    <source>
        <dbReference type="EMBL" id="RUO47666.1"/>
    </source>
</evidence>
<gene>
    <name evidence="2" type="ORF">CWE21_07415</name>
</gene>
<protein>
    <submittedName>
        <fullName evidence="2">DUF3429 domain-containing protein</fullName>
    </submittedName>
</protein>
<name>A0A432XGC8_9GAMM</name>
<dbReference type="PANTHER" id="PTHR15887:SF1">
    <property type="entry name" value="TRANSMEMBRANE PROTEIN 69"/>
    <property type="match status" value="1"/>
</dbReference>
<dbReference type="InterPro" id="IPR021836">
    <property type="entry name" value="DUF3429"/>
</dbReference>
<keyword evidence="1" id="KW-0472">Membrane</keyword>
<dbReference type="EMBL" id="PIPT01000005">
    <property type="protein sequence ID" value="RUO47666.1"/>
    <property type="molecule type" value="Genomic_DNA"/>
</dbReference>
<dbReference type="Pfam" id="PF11911">
    <property type="entry name" value="DUF3429"/>
    <property type="match status" value="1"/>
</dbReference>
<feature type="transmembrane region" description="Helical" evidence="1">
    <location>
        <begin position="36"/>
        <end position="59"/>
    </location>
</feature>
<dbReference type="PANTHER" id="PTHR15887">
    <property type="entry name" value="TRANSMEMBRANE PROTEIN 69"/>
    <property type="match status" value="1"/>
</dbReference>
<keyword evidence="1" id="KW-1133">Transmembrane helix</keyword>
<feature type="transmembrane region" description="Helical" evidence="1">
    <location>
        <begin position="127"/>
        <end position="143"/>
    </location>
</feature>
<sequence length="144" mass="16126">MIDEKAISTAQRLGYAGLLPFLAFTLGGLLDVYGDHAIRLFVIYSALILSFLGGVHWGVAMQSEGSPSRALKWSMVPSIIGILLFFAGVWVSPLTMLTVLALTHLFWLNFEKRHLAEQLWYLELRNRLTFTVVALHVILIIISL</sequence>
<dbReference type="Proteomes" id="UP000286678">
    <property type="component" value="Unassembled WGS sequence"/>
</dbReference>
<evidence type="ECO:0000313" key="3">
    <source>
        <dbReference type="Proteomes" id="UP000286678"/>
    </source>
</evidence>
<dbReference type="RefSeq" id="WP_126833816.1">
    <property type="nucleotide sequence ID" value="NZ_PIPT01000005.1"/>
</dbReference>
<keyword evidence="3" id="KW-1185">Reference proteome</keyword>
<comment type="caution">
    <text evidence="2">The sequence shown here is derived from an EMBL/GenBank/DDBJ whole genome shotgun (WGS) entry which is preliminary data.</text>
</comment>
<dbReference type="AlphaFoldDB" id="A0A432XGC8"/>
<proteinExistence type="predicted"/>
<feature type="transmembrane region" description="Helical" evidence="1">
    <location>
        <begin position="80"/>
        <end position="107"/>
    </location>
</feature>
<feature type="transmembrane region" description="Helical" evidence="1">
    <location>
        <begin position="12"/>
        <end position="30"/>
    </location>
</feature>